<dbReference type="InterPro" id="IPR043504">
    <property type="entry name" value="Peptidase_S1_PA_chymotrypsin"/>
</dbReference>
<dbReference type="SUPFAM" id="SSF50494">
    <property type="entry name" value="Trypsin-like serine proteases"/>
    <property type="match status" value="1"/>
</dbReference>
<dbReference type="STRING" id="1434110.MSHOH_3615"/>
<dbReference type="KEGG" id="mhor:MSHOH_3615"/>
<dbReference type="Gene3D" id="2.40.10.10">
    <property type="entry name" value="Trypsin-like serine proteases"/>
    <property type="match status" value="2"/>
</dbReference>
<proteinExistence type="predicted"/>
<evidence type="ECO:0000313" key="2">
    <source>
        <dbReference type="Proteomes" id="UP000033101"/>
    </source>
</evidence>
<dbReference type="HOGENOM" id="CLU_064439_0_0_2"/>
<dbReference type="AlphaFoldDB" id="A0A0E3SIY6"/>
<sequence>MEPYVYPKGPVIGYGFDINGYFEVVFYEGMNVTDSQINEIYNVISKRASEVSIKEAPVVFGKSDFIQDEVSGYDSYYRPIIGAIKVTGETGACGTIGYAAQTGSGTKGYVTVQHLGTYVGYDMYQPTSDAAGSVSKISGHYADACFVPYSNVAAKIHVGSGVTKNVNSYVSSAPSNSWSGWGVYMSGTTSGVKSGNVVGFQNLTDGQMTYINMVKANYISQPGDSGAPVYRVIPTTNEYRLVGVHKGTFYSSRWFSPNSGVISDLGVTPLTA</sequence>
<dbReference type="GeneID" id="24832964"/>
<dbReference type="Proteomes" id="UP000033101">
    <property type="component" value="Chromosome"/>
</dbReference>
<dbReference type="RefSeq" id="WP_048142129.1">
    <property type="nucleotide sequence ID" value="NZ_CP009516.1"/>
</dbReference>
<dbReference type="EMBL" id="CP009516">
    <property type="protein sequence ID" value="AKB80098.1"/>
    <property type="molecule type" value="Genomic_DNA"/>
</dbReference>
<protein>
    <submittedName>
        <fullName evidence="1">Uncharacterized protein</fullName>
    </submittedName>
</protein>
<dbReference type="InterPro" id="IPR009003">
    <property type="entry name" value="Peptidase_S1_PA"/>
</dbReference>
<keyword evidence="2" id="KW-1185">Reference proteome</keyword>
<dbReference type="OrthoDB" id="133247at2157"/>
<name>A0A0E3SIY6_9EURY</name>
<organism evidence="1 2">
    <name type="scientific">Methanosarcina horonobensis HB-1 = JCM 15518</name>
    <dbReference type="NCBI Taxonomy" id="1434110"/>
    <lineage>
        <taxon>Archaea</taxon>
        <taxon>Methanobacteriati</taxon>
        <taxon>Methanobacteriota</taxon>
        <taxon>Stenosarchaea group</taxon>
        <taxon>Methanomicrobia</taxon>
        <taxon>Methanosarcinales</taxon>
        <taxon>Methanosarcinaceae</taxon>
        <taxon>Methanosarcina</taxon>
    </lineage>
</organism>
<dbReference type="PATRIC" id="fig|1434110.4.peg.4628"/>
<reference evidence="1 2" key="1">
    <citation type="submission" date="2014-07" db="EMBL/GenBank/DDBJ databases">
        <title>Methanogenic archaea and the global carbon cycle.</title>
        <authorList>
            <person name="Henriksen J.R."/>
            <person name="Luke J."/>
            <person name="Reinhart S."/>
            <person name="Benedict M.N."/>
            <person name="Youngblut N.D."/>
            <person name="Metcalf M.E."/>
            <person name="Whitaker R.J."/>
            <person name="Metcalf W.W."/>
        </authorList>
    </citation>
    <scope>NUCLEOTIDE SEQUENCE [LARGE SCALE GENOMIC DNA]</scope>
    <source>
        <strain evidence="1 2">HB-1</strain>
    </source>
</reference>
<gene>
    <name evidence="1" type="ORF">MSHOH_3615</name>
</gene>
<accession>A0A0E3SIY6</accession>
<evidence type="ECO:0000313" key="1">
    <source>
        <dbReference type="EMBL" id="AKB80098.1"/>
    </source>
</evidence>